<dbReference type="SUPFAM" id="SSF56399">
    <property type="entry name" value="ADP-ribosylation"/>
    <property type="match status" value="1"/>
</dbReference>
<accession>A0ABN9VSS5</accession>
<dbReference type="Gene3D" id="3.90.228.10">
    <property type="match status" value="1"/>
</dbReference>
<keyword evidence="3" id="KW-0677">Repeat</keyword>
<protein>
    <recommendedName>
        <fullName evidence="6">Poly [ADP-ribose] polymerase</fullName>
    </recommendedName>
</protein>
<gene>
    <name evidence="4" type="ORF">PCOR1329_LOCUS60805</name>
</gene>
<dbReference type="InterPro" id="IPR001611">
    <property type="entry name" value="Leu-rich_rpt"/>
</dbReference>
<proteinExistence type="predicted"/>
<evidence type="ECO:0000256" key="3">
    <source>
        <dbReference type="ARBA" id="ARBA00022737"/>
    </source>
</evidence>
<dbReference type="Pfam" id="PF13516">
    <property type="entry name" value="LRR_6"/>
    <property type="match status" value="2"/>
</dbReference>
<keyword evidence="5" id="KW-1185">Reference proteome</keyword>
<evidence type="ECO:0008006" key="6">
    <source>
        <dbReference type="Google" id="ProtNLM"/>
    </source>
</evidence>
<dbReference type="PANTHER" id="PTHR24113">
    <property type="entry name" value="RAN GTPASE-ACTIVATING PROTEIN 1"/>
    <property type="match status" value="1"/>
</dbReference>
<reference evidence="4" key="1">
    <citation type="submission" date="2023-10" db="EMBL/GenBank/DDBJ databases">
        <authorList>
            <person name="Chen Y."/>
            <person name="Shah S."/>
            <person name="Dougan E. K."/>
            <person name="Thang M."/>
            <person name="Chan C."/>
        </authorList>
    </citation>
    <scope>NUCLEOTIDE SEQUENCE [LARGE SCALE GENOMIC DNA]</scope>
</reference>
<keyword evidence="2" id="KW-0433">Leucine-rich repeat</keyword>
<evidence type="ECO:0000313" key="5">
    <source>
        <dbReference type="Proteomes" id="UP001189429"/>
    </source>
</evidence>
<keyword evidence="1" id="KW-0343">GTPase activation</keyword>
<evidence type="ECO:0000313" key="4">
    <source>
        <dbReference type="EMBL" id="CAK0876440.1"/>
    </source>
</evidence>
<dbReference type="InterPro" id="IPR006553">
    <property type="entry name" value="Leu-rich_rpt_Cys-con_subtyp"/>
</dbReference>
<sequence length="978" mass="105733">MPLKFTTLRAAALHIEKCDPAVTAVECVFGGVDDQDVVLFSKALEGSQYLRDLTLGYGLTQSGIERLVASMALSPSLKAVNLEGNRRLGARGIATVLRCAHLNIISLGCSACGICDEGSHLMAAALKSSTWIHTLRDLYLSRNSLTAIGAEHVAMPLAHCSSLASLDISWNRKIGAVGVAAFMQSGAPLTTLVCRACGIYDDNVQLIANAFNKTDIQISALDLGHNDLRTGVGAERLCVGLASSSTLDKLILDGNARLGGNGIATVIRLAGDFLSALHCQGCGIEDDGMKFVSTALSGNRHIHELNLADNSISDIGALHLSRALLSNTTLSVLNLGRNIGLGCKGLAYIIESAGASVSSIHLTDCRTVDSDITLVETAMYSNCHLKIVDDVRNESALMHSLILRNNLLSSDSDWGAVLATLSDTVIVNELLLCVGVERADLRGDVVQLRQELTRGDQSKYSAPSCSLRQAMGLCAYERLRLLLPPTLDRNLRASMAIELCMRRLTCRANGLPALWLRVQSEIGPTPIFRLPRRDRCVLVIGPGFGFGANPQQIQILRDGGWLVHTPWLTCPASVNFSMSDSIGTLVTEVVNRAPDAIVAASKGGSYLLELWRLGITIPAVLINVHPNCHAFPSEAPVVVCHGSRDTVYQRSLDDLEALMRGTNSQKHLLYYSSDSGVSKAGKYLRCGDQHVMESLQHHDLLNRLVDAAISTGSVGPLSSPDQHLIETWRGFVTDTRRRAEQFLGFSPGYLQRFWKTESFARDGENCLHSVDELSQEFAAVRDIFLAEPPQSRRTGLYDRSGGWGSTCVKRVQRIENGALHLSLQAKYDGLVTSLRLQEVPFKADIHMRWLFHGPGTMGAVDSISNGLDGFNPLMTGSTFSPVWGSGVYFAVDGQYASSPPYAAVLPTGDKQIFLCLVATGMPCTASADRTGTRCLLPFRRGKQRYNSTVDSLSNPEIVVVQNGSQALPAYLITFSEAR</sequence>
<dbReference type="EMBL" id="CAUYUJ010017626">
    <property type="protein sequence ID" value="CAK0876440.1"/>
    <property type="molecule type" value="Genomic_DNA"/>
</dbReference>
<dbReference type="InterPro" id="IPR032675">
    <property type="entry name" value="LRR_dom_sf"/>
</dbReference>
<dbReference type="SMART" id="SM00368">
    <property type="entry name" value="LRR_RI"/>
    <property type="match status" value="6"/>
</dbReference>
<evidence type="ECO:0000256" key="2">
    <source>
        <dbReference type="ARBA" id="ARBA00022614"/>
    </source>
</evidence>
<dbReference type="Gene3D" id="3.80.10.10">
    <property type="entry name" value="Ribonuclease Inhibitor"/>
    <property type="match status" value="2"/>
</dbReference>
<dbReference type="SUPFAM" id="SSF52047">
    <property type="entry name" value="RNI-like"/>
    <property type="match status" value="1"/>
</dbReference>
<name>A0ABN9VSS5_9DINO</name>
<comment type="caution">
    <text evidence="4">The sequence shown here is derived from an EMBL/GenBank/DDBJ whole genome shotgun (WGS) entry which is preliminary data.</text>
</comment>
<dbReference type="SMART" id="SM00367">
    <property type="entry name" value="LRR_CC"/>
    <property type="match status" value="2"/>
</dbReference>
<evidence type="ECO:0000256" key="1">
    <source>
        <dbReference type="ARBA" id="ARBA00022468"/>
    </source>
</evidence>
<dbReference type="PANTHER" id="PTHR24113:SF12">
    <property type="entry name" value="RAN GTPASE-ACTIVATING PROTEIN 1"/>
    <property type="match status" value="1"/>
</dbReference>
<dbReference type="Proteomes" id="UP001189429">
    <property type="component" value="Unassembled WGS sequence"/>
</dbReference>
<dbReference type="PROSITE" id="PS51450">
    <property type="entry name" value="LRR"/>
    <property type="match status" value="1"/>
</dbReference>
<organism evidence="4 5">
    <name type="scientific">Prorocentrum cordatum</name>
    <dbReference type="NCBI Taxonomy" id="2364126"/>
    <lineage>
        <taxon>Eukaryota</taxon>
        <taxon>Sar</taxon>
        <taxon>Alveolata</taxon>
        <taxon>Dinophyceae</taxon>
        <taxon>Prorocentrales</taxon>
        <taxon>Prorocentraceae</taxon>
        <taxon>Prorocentrum</taxon>
    </lineage>
</organism>
<dbReference type="InterPro" id="IPR027038">
    <property type="entry name" value="RanGap"/>
</dbReference>